<dbReference type="AlphaFoldDB" id="A0A9N8VMJ4"/>
<protein>
    <recommendedName>
        <fullName evidence="8">Protein-serine/threonine kinase</fullName>
        <ecNumber evidence="8">2.7.11.-</ecNumber>
    </recommendedName>
</protein>
<dbReference type="InterPro" id="IPR036784">
    <property type="entry name" value="AK/P_DHK_N_sf"/>
</dbReference>
<dbReference type="EC" id="2.7.11.-" evidence="8"/>
<keyword evidence="2 8" id="KW-0808">Transferase</keyword>
<dbReference type="GO" id="GO:0004740">
    <property type="term" value="F:pyruvate dehydrogenase (acetyl-transferring) kinase activity"/>
    <property type="evidence" value="ECO:0007669"/>
    <property type="project" value="UniProtKB-EC"/>
</dbReference>
<dbReference type="GO" id="GO:0010906">
    <property type="term" value="P:regulation of glucose metabolic process"/>
    <property type="evidence" value="ECO:0007669"/>
    <property type="project" value="TreeGrafter"/>
</dbReference>
<dbReference type="InterPro" id="IPR036890">
    <property type="entry name" value="HATPase_C_sf"/>
</dbReference>
<keyword evidence="6 8" id="KW-0496">Mitochondrion</keyword>
<organism evidence="10 11">
    <name type="scientific">Paraglomus brasilianum</name>
    <dbReference type="NCBI Taxonomy" id="144538"/>
    <lineage>
        <taxon>Eukaryota</taxon>
        <taxon>Fungi</taxon>
        <taxon>Fungi incertae sedis</taxon>
        <taxon>Mucoromycota</taxon>
        <taxon>Glomeromycotina</taxon>
        <taxon>Glomeromycetes</taxon>
        <taxon>Paraglomerales</taxon>
        <taxon>Paraglomeraceae</taxon>
        <taxon>Paraglomus</taxon>
    </lineage>
</organism>
<keyword evidence="5 8" id="KW-0067">ATP-binding</keyword>
<evidence type="ECO:0000256" key="3">
    <source>
        <dbReference type="ARBA" id="ARBA00022741"/>
    </source>
</evidence>
<dbReference type="Proteomes" id="UP000789739">
    <property type="component" value="Unassembled WGS sequence"/>
</dbReference>
<accession>A0A9N8VMJ4</accession>
<evidence type="ECO:0000256" key="6">
    <source>
        <dbReference type="ARBA" id="ARBA00023128"/>
    </source>
</evidence>
<dbReference type="OrthoDB" id="241648at2759"/>
<dbReference type="InterPro" id="IPR018955">
    <property type="entry name" value="BCDHK/PDK_N"/>
</dbReference>
<keyword evidence="4 8" id="KW-0418">Kinase</keyword>
<name>A0A9N8VMJ4_9GLOM</name>
<evidence type="ECO:0000259" key="9">
    <source>
        <dbReference type="Pfam" id="PF10436"/>
    </source>
</evidence>
<keyword evidence="11" id="KW-1185">Reference proteome</keyword>
<keyword evidence="3 8" id="KW-0547">Nucleotide-binding</keyword>
<dbReference type="GO" id="GO:0005759">
    <property type="term" value="C:mitochondrial matrix"/>
    <property type="evidence" value="ECO:0007669"/>
    <property type="project" value="UniProtKB-SubCell"/>
</dbReference>
<evidence type="ECO:0000256" key="8">
    <source>
        <dbReference type="RuleBase" id="RU366032"/>
    </source>
</evidence>
<evidence type="ECO:0000256" key="7">
    <source>
        <dbReference type="ARBA" id="ARBA00048201"/>
    </source>
</evidence>
<dbReference type="InterPro" id="IPR039028">
    <property type="entry name" value="BCKD/PDK"/>
</dbReference>
<dbReference type="Pfam" id="PF10436">
    <property type="entry name" value="BCDHK_Adom3"/>
    <property type="match status" value="1"/>
</dbReference>
<comment type="similarity">
    <text evidence="1 8">Belongs to the PDK/BCKDK protein kinase family.</text>
</comment>
<dbReference type="Gene3D" id="3.30.565.10">
    <property type="entry name" value="Histidine kinase-like ATPase, C-terminal domain"/>
    <property type="match status" value="1"/>
</dbReference>
<proteinExistence type="inferred from homology"/>
<evidence type="ECO:0000256" key="4">
    <source>
        <dbReference type="ARBA" id="ARBA00022777"/>
    </source>
</evidence>
<comment type="subcellular location">
    <subcellularLocation>
        <location evidence="8">Mitochondrion matrix</location>
    </subcellularLocation>
</comment>
<comment type="catalytic activity">
    <reaction evidence="7">
        <text>L-seryl-[pyruvate dehydrogenase E1 alpha subunit] + ATP = O-phospho-L-seryl-[pyruvate dehydrogenase E1 alpha subunit] + ADP + H(+)</text>
        <dbReference type="Rhea" id="RHEA:23052"/>
        <dbReference type="Rhea" id="RHEA-COMP:13689"/>
        <dbReference type="Rhea" id="RHEA-COMP:13690"/>
        <dbReference type="ChEBI" id="CHEBI:15378"/>
        <dbReference type="ChEBI" id="CHEBI:29999"/>
        <dbReference type="ChEBI" id="CHEBI:30616"/>
        <dbReference type="ChEBI" id="CHEBI:83421"/>
        <dbReference type="ChEBI" id="CHEBI:456216"/>
        <dbReference type="EC" id="2.7.11.2"/>
    </reaction>
</comment>
<evidence type="ECO:0000256" key="5">
    <source>
        <dbReference type="ARBA" id="ARBA00022840"/>
    </source>
</evidence>
<evidence type="ECO:0000256" key="2">
    <source>
        <dbReference type="ARBA" id="ARBA00022679"/>
    </source>
</evidence>
<dbReference type="GO" id="GO:0005524">
    <property type="term" value="F:ATP binding"/>
    <property type="evidence" value="ECO:0007669"/>
    <property type="project" value="UniProtKB-UniRule"/>
</dbReference>
<reference evidence="10" key="1">
    <citation type="submission" date="2021-06" db="EMBL/GenBank/DDBJ databases">
        <authorList>
            <person name="Kallberg Y."/>
            <person name="Tangrot J."/>
            <person name="Rosling A."/>
        </authorList>
    </citation>
    <scope>NUCLEOTIDE SEQUENCE</scope>
    <source>
        <strain evidence="10">BR232B</strain>
    </source>
</reference>
<feature type="domain" description="Branched-chain alpha-ketoacid dehydrogenase kinase/Pyruvate dehydrogenase kinase N-terminal" evidence="9">
    <location>
        <begin position="28"/>
        <end position="184"/>
    </location>
</feature>
<gene>
    <name evidence="10" type="ORF">PBRASI_LOCUS420</name>
</gene>
<sequence>MVPVPSSVMRAIPHETLTKLSIQRPTRVSLSHLYTVGRHVLDSSSQKKYIIPAQFLHAELPIRLSQTLKILHSSLMPQEFTTLSTFKKFTRQYYDYISILMSISKPENETKEEEYTKVLRLLKKEHRINLVTLRQAFREIIDLNGIEKIKHLDTEEIWDRFYAITLGTRLLMAQHLALHDEKKNLVTRIAPKDVAERAIKDTRNYCEKLYNRPVPEIQLFTTDPTATTIHIEEHLHSILCELLRNSIRTTIRHHSPEFSPSDPSSSIPSQSRGLLFSSFLTSSSAQSPKPNSSLPPISILIAQGAQDITIKISDHGGGMPMSAMDDAWSYFVYDDEGQLEADVKEKEHVERPFDCGVGVSLPFARVTARYFGGDLSFVSMEGHGTDTFLSLYRDDTCLEAFPESHSSLDDSLLPLKRTDAA</sequence>
<evidence type="ECO:0000313" key="11">
    <source>
        <dbReference type="Proteomes" id="UP000789739"/>
    </source>
</evidence>
<dbReference type="EMBL" id="CAJVPI010000020">
    <property type="protein sequence ID" value="CAG8457968.1"/>
    <property type="molecule type" value="Genomic_DNA"/>
</dbReference>
<dbReference type="PANTHER" id="PTHR11947">
    <property type="entry name" value="PYRUVATE DEHYDROGENASE KINASE"/>
    <property type="match status" value="1"/>
</dbReference>
<dbReference type="PANTHER" id="PTHR11947:SF3">
    <property type="entry name" value="[PYRUVATE DEHYDROGENASE (ACETYL-TRANSFERRING)] KINASE, MITOCHONDRIAL"/>
    <property type="match status" value="1"/>
</dbReference>
<comment type="caution">
    <text evidence="10">The sequence shown here is derived from an EMBL/GenBank/DDBJ whole genome shotgun (WGS) entry which is preliminary data.</text>
</comment>
<dbReference type="SUPFAM" id="SSF69012">
    <property type="entry name" value="alpha-ketoacid dehydrogenase kinase, N-terminal domain"/>
    <property type="match status" value="1"/>
</dbReference>
<evidence type="ECO:0000256" key="1">
    <source>
        <dbReference type="ARBA" id="ARBA00006155"/>
    </source>
</evidence>
<dbReference type="Gene3D" id="1.20.140.20">
    <property type="entry name" value="Alpha-ketoacid/pyruvate dehydrogenase kinase, N-terminal domain"/>
    <property type="match status" value="1"/>
</dbReference>
<evidence type="ECO:0000313" key="10">
    <source>
        <dbReference type="EMBL" id="CAG8457968.1"/>
    </source>
</evidence>
<dbReference type="SUPFAM" id="SSF55874">
    <property type="entry name" value="ATPase domain of HSP90 chaperone/DNA topoisomerase II/histidine kinase"/>
    <property type="match status" value="1"/>
</dbReference>